<feature type="chain" id="PRO_5018540532" description="SMP-30/Gluconolactonase/LRE-like region domain-containing protein" evidence="1">
    <location>
        <begin position="25"/>
        <end position="332"/>
    </location>
</feature>
<dbReference type="PANTHER" id="PTHR13833">
    <property type="match status" value="1"/>
</dbReference>
<dbReference type="AlphaFoldDB" id="A0A3S2Y371"/>
<evidence type="ECO:0000256" key="1">
    <source>
        <dbReference type="SAM" id="SignalP"/>
    </source>
</evidence>
<dbReference type="Proteomes" id="UP000282759">
    <property type="component" value="Unassembled WGS sequence"/>
</dbReference>
<dbReference type="SUPFAM" id="SSF101898">
    <property type="entry name" value="NHL repeat"/>
    <property type="match status" value="1"/>
</dbReference>
<organism evidence="2 3">
    <name type="scientific">Mucilaginibacter limnophilus</name>
    <dbReference type="NCBI Taxonomy" id="1932778"/>
    <lineage>
        <taxon>Bacteria</taxon>
        <taxon>Pseudomonadati</taxon>
        <taxon>Bacteroidota</taxon>
        <taxon>Sphingobacteriia</taxon>
        <taxon>Sphingobacteriales</taxon>
        <taxon>Sphingobacteriaceae</taxon>
        <taxon>Mucilaginibacter</taxon>
    </lineage>
</organism>
<keyword evidence="1" id="KW-0732">Signal</keyword>
<protein>
    <recommendedName>
        <fullName evidence="4">SMP-30/Gluconolactonase/LRE-like region domain-containing protein</fullName>
    </recommendedName>
</protein>
<dbReference type="EMBL" id="SACK01000001">
    <property type="protein sequence ID" value="RVU02453.1"/>
    <property type="molecule type" value="Genomic_DNA"/>
</dbReference>
<dbReference type="RefSeq" id="WP_127702829.1">
    <property type="nucleotide sequence ID" value="NZ_SACK01000001.1"/>
</dbReference>
<keyword evidence="3" id="KW-1185">Reference proteome</keyword>
<evidence type="ECO:0000313" key="2">
    <source>
        <dbReference type="EMBL" id="RVU02453.1"/>
    </source>
</evidence>
<proteinExistence type="predicted"/>
<reference evidence="2 3" key="1">
    <citation type="submission" date="2019-01" db="EMBL/GenBank/DDBJ databases">
        <authorList>
            <person name="Chen W.-M."/>
        </authorList>
    </citation>
    <scope>NUCLEOTIDE SEQUENCE [LARGE SCALE GENOMIC DNA]</scope>
    <source>
        <strain evidence="2 3">YBJ-36</strain>
    </source>
</reference>
<dbReference type="OrthoDB" id="641420at2"/>
<evidence type="ECO:0008006" key="4">
    <source>
        <dbReference type="Google" id="ProtNLM"/>
    </source>
</evidence>
<comment type="caution">
    <text evidence="2">The sequence shown here is derived from an EMBL/GenBank/DDBJ whole genome shotgun (WGS) entry which is preliminary data.</text>
</comment>
<feature type="signal peptide" evidence="1">
    <location>
        <begin position="1"/>
        <end position="24"/>
    </location>
</feature>
<name>A0A3S2Y371_9SPHI</name>
<sequence>MKLFIKLSAICLLFLLAIAGCKRARLDDLQGKRTEATGDQYQVTTLAGVSYQEGTNDGTGSEARFTNPYGIALDTAGNIYIADINGNNIRKITNDSVVTTVPIPGVTVFGPDEIAVSTNGTINFTQVGEFSPTLISYRPGSAAAAIVRANPGNEDYQFSGMAYDAYYDKLYLTNHAAVTLDFQIYSVQPHKKNFDLYLLRVDSVGLGYQFADIATCRTGDKFVVSNGNQLYKISPEKIVSRIGAQFSFSNVTGLAPTRYGKILYIASFEGIFRFNLVNQTLDKLAGPNQAFPDGRDGVGLDADVRPYKLALSKDEKTLYFTDVTTIRKLVLE</sequence>
<evidence type="ECO:0000313" key="3">
    <source>
        <dbReference type="Proteomes" id="UP000282759"/>
    </source>
</evidence>
<dbReference type="PROSITE" id="PS51257">
    <property type="entry name" value="PROKAR_LIPOPROTEIN"/>
    <property type="match status" value="1"/>
</dbReference>
<dbReference type="PANTHER" id="PTHR13833:SF71">
    <property type="entry name" value="NHL DOMAIN-CONTAINING PROTEIN"/>
    <property type="match status" value="1"/>
</dbReference>
<gene>
    <name evidence="2" type="ORF">EOD41_00500</name>
</gene>
<dbReference type="InterPro" id="IPR011042">
    <property type="entry name" value="6-blade_b-propeller_TolB-like"/>
</dbReference>
<accession>A0A3S2Y371</accession>
<dbReference type="Gene3D" id="2.120.10.30">
    <property type="entry name" value="TolB, C-terminal domain"/>
    <property type="match status" value="1"/>
</dbReference>